<evidence type="ECO:0000313" key="2">
    <source>
        <dbReference type="Proteomes" id="UP001521116"/>
    </source>
</evidence>
<dbReference type="PANTHER" id="PTHR28037:SF1">
    <property type="entry name" value="ALCOHOL O-ACETYLTRANSFERASE 1-RELATED"/>
    <property type="match status" value="1"/>
</dbReference>
<gene>
    <name evidence="1" type="primary">ATF1</name>
    <name evidence="1" type="ORF">SLS56_008668</name>
</gene>
<dbReference type="Pfam" id="PF07247">
    <property type="entry name" value="AATase"/>
    <property type="match status" value="1"/>
</dbReference>
<dbReference type="Proteomes" id="UP001521116">
    <property type="component" value="Unassembled WGS sequence"/>
</dbReference>
<sequence length="454" mass="47752">MRHALGYYRALIIAGRYTMPPGFDFGTKESFFPALKHCISTHPMLSAAIRGELTEAPGLVRPATLDLSNHIDIAAPISPADRRQELEALKQPLRHAHDQQFQHCDRIPPWKIIVVPTATTTAAWILFSYSHSHGDGPSGLTFHRTLLAGLQRPSSPSPSPPLLPPLEASTPLPISWSYLLTPLLAAHLPAALSSLLGLRASALPSLPGTWTASPTAYAPAAFTTGLAFAVADAVTVRALLARCRAREGVKLTGVLHALAVRALSGALGRDAAGAFAAQTAVDLRRLVVAADGVGAGDVGLCVSVAYHGFERDDEEGFGDGFWDRARATTEALRARAASLVDQPIGLLAYLRSFRPWLEGQVGRAREASYEISNVMAFEAGGGGGWDVDGVVFSQPANATGCPVCFSVVSMVGGDLVVALTWQEGVLGVGGDEDAWARGVCGALEASMKALAAGE</sequence>
<dbReference type="PANTHER" id="PTHR28037">
    <property type="entry name" value="ALCOHOL O-ACETYLTRANSFERASE 1-RELATED"/>
    <property type="match status" value="1"/>
</dbReference>
<proteinExistence type="predicted"/>
<comment type="caution">
    <text evidence="1">The sequence shown here is derived from an EMBL/GenBank/DDBJ whole genome shotgun (WGS) entry which is preliminary data.</text>
</comment>
<dbReference type="InterPro" id="IPR010828">
    <property type="entry name" value="Atf2/Sli1-like"/>
</dbReference>
<accession>A0ABR3SKY4</accession>
<dbReference type="EMBL" id="JAJVDC020000132">
    <property type="protein sequence ID" value="KAL1622621.1"/>
    <property type="molecule type" value="Genomic_DNA"/>
</dbReference>
<keyword evidence="2" id="KW-1185">Reference proteome</keyword>
<reference evidence="1 2" key="1">
    <citation type="submission" date="2024-02" db="EMBL/GenBank/DDBJ databases">
        <title>De novo assembly and annotation of 12 fungi associated with fruit tree decline syndrome in Ontario, Canada.</title>
        <authorList>
            <person name="Sulman M."/>
            <person name="Ellouze W."/>
            <person name="Ilyukhin E."/>
        </authorList>
    </citation>
    <scope>NUCLEOTIDE SEQUENCE [LARGE SCALE GENOMIC DNA]</scope>
    <source>
        <strain evidence="1 2">M1-105</strain>
    </source>
</reference>
<organism evidence="1 2">
    <name type="scientific">Neofusicoccum ribis</name>
    <dbReference type="NCBI Taxonomy" id="45134"/>
    <lineage>
        <taxon>Eukaryota</taxon>
        <taxon>Fungi</taxon>
        <taxon>Dikarya</taxon>
        <taxon>Ascomycota</taxon>
        <taxon>Pezizomycotina</taxon>
        <taxon>Dothideomycetes</taxon>
        <taxon>Dothideomycetes incertae sedis</taxon>
        <taxon>Botryosphaeriales</taxon>
        <taxon>Botryosphaeriaceae</taxon>
        <taxon>Neofusicoccum</taxon>
    </lineage>
</organism>
<evidence type="ECO:0000313" key="1">
    <source>
        <dbReference type="EMBL" id="KAL1622621.1"/>
    </source>
</evidence>
<protein>
    <submittedName>
        <fullName evidence="1">Alcohol acetyltransferase</fullName>
    </submittedName>
</protein>
<name>A0ABR3SKY4_9PEZI</name>
<dbReference type="InterPro" id="IPR052058">
    <property type="entry name" value="Alcohol_O-acetyltransferase"/>
</dbReference>